<dbReference type="InterPro" id="IPR011990">
    <property type="entry name" value="TPR-like_helical_dom_sf"/>
</dbReference>
<reference evidence="3 4" key="1">
    <citation type="submission" date="2021-12" db="EMBL/GenBank/DDBJ databases">
        <title>Genome sequencing of bacteria with rrn-lacking chromosome and rrn-plasmid.</title>
        <authorList>
            <person name="Anda M."/>
            <person name="Iwasaki W."/>
        </authorList>
    </citation>
    <scope>NUCLEOTIDE SEQUENCE [LARGE SCALE GENOMIC DNA]</scope>
    <source>
        <strain evidence="3 4">NBRC 15940</strain>
    </source>
</reference>
<keyword evidence="1" id="KW-0802">TPR repeat</keyword>
<accession>A0AAN4VVD8</accession>
<keyword evidence="4" id="KW-1185">Reference proteome</keyword>
<evidence type="ECO:0000256" key="2">
    <source>
        <dbReference type="SAM" id="Phobius"/>
    </source>
</evidence>
<evidence type="ECO:0008006" key="5">
    <source>
        <dbReference type="Google" id="ProtNLM"/>
    </source>
</evidence>
<protein>
    <recommendedName>
        <fullName evidence="5">Tetratricopeptide repeat protein</fullName>
    </recommendedName>
</protein>
<feature type="repeat" description="TPR" evidence="1">
    <location>
        <begin position="150"/>
        <end position="183"/>
    </location>
</feature>
<evidence type="ECO:0000313" key="3">
    <source>
        <dbReference type="EMBL" id="GJM59628.1"/>
    </source>
</evidence>
<dbReference type="Proteomes" id="UP001310022">
    <property type="component" value="Unassembled WGS sequence"/>
</dbReference>
<organism evidence="3 4">
    <name type="scientific">Persicobacter diffluens</name>
    <dbReference type="NCBI Taxonomy" id="981"/>
    <lineage>
        <taxon>Bacteria</taxon>
        <taxon>Pseudomonadati</taxon>
        <taxon>Bacteroidota</taxon>
        <taxon>Cytophagia</taxon>
        <taxon>Cytophagales</taxon>
        <taxon>Persicobacteraceae</taxon>
        <taxon>Persicobacter</taxon>
    </lineage>
</organism>
<dbReference type="SUPFAM" id="SSF48452">
    <property type="entry name" value="TPR-like"/>
    <property type="match status" value="1"/>
</dbReference>
<proteinExistence type="predicted"/>
<dbReference type="EMBL" id="BQKE01000001">
    <property type="protein sequence ID" value="GJM59628.1"/>
    <property type="molecule type" value="Genomic_DNA"/>
</dbReference>
<name>A0AAN4VVD8_9BACT</name>
<dbReference type="PROSITE" id="PS50005">
    <property type="entry name" value="TPR"/>
    <property type="match status" value="1"/>
</dbReference>
<sequence length="238" mass="26491">MAKNKKKQEEAEKYTGQELLENPEAIADRLSKSEEFLEKNKVAVIGGSVALIVAVGLFFFYQSFISGKDKTAQAEMFQAQYYFEQDSLNLALNGDGNSYGFLKIADEYGSTPAGKLANYYTGVIYLRQGEFDKAINTLKGFSPSDQLIQAKTYALIGDGYMEKKSYGDALSYYQKAANYKANKFFSPIYLKKAALAAELKGDLKTAKSSLETIVNDYSDANEYQEARKQLARVNGMIN</sequence>
<comment type="caution">
    <text evidence="3">The sequence shown here is derived from an EMBL/GenBank/DDBJ whole genome shotgun (WGS) entry which is preliminary data.</text>
</comment>
<dbReference type="Gene3D" id="1.25.40.10">
    <property type="entry name" value="Tetratricopeptide repeat domain"/>
    <property type="match status" value="2"/>
</dbReference>
<evidence type="ECO:0000256" key="1">
    <source>
        <dbReference type="PROSITE-ProRule" id="PRU00339"/>
    </source>
</evidence>
<feature type="transmembrane region" description="Helical" evidence="2">
    <location>
        <begin position="42"/>
        <end position="61"/>
    </location>
</feature>
<gene>
    <name evidence="3" type="ORF">PEDI_01800</name>
</gene>
<dbReference type="AlphaFoldDB" id="A0AAN4VVD8"/>
<keyword evidence="2" id="KW-1133">Transmembrane helix</keyword>
<keyword evidence="2" id="KW-0472">Membrane</keyword>
<keyword evidence="2" id="KW-0812">Transmembrane</keyword>
<dbReference type="InterPro" id="IPR019734">
    <property type="entry name" value="TPR_rpt"/>
</dbReference>
<dbReference type="RefSeq" id="WP_338235628.1">
    <property type="nucleotide sequence ID" value="NZ_BQKE01000001.1"/>
</dbReference>
<evidence type="ECO:0000313" key="4">
    <source>
        <dbReference type="Proteomes" id="UP001310022"/>
    </source>
</evidence>